<keyword evidence="2 4" id="KW-0547">Nucleotide-binding</keyword>
<gene>
    <name evidence="6" type="ORF">D1B33_08615</name>
</gene>
<accession>A0A396S9F7</accession>
<dbReference type="PANTHER" id="PTHR43585">
    <property type="entry name" value="FUMIPYRROLE BIOSYNTHESIS PROTEIN C"/>
    <property type="match status" value="1"/>
</dbReference>
<dbReference type="PANTHER" id="PTHR43585:SF2">
    <property type="entry name" value="ATP-GRASP ENZYME FSQD"/>
    <property type="match status" value="1"/>
</dbReference>
<feature type="domain" description="ATP-grasp" evidence="5">
    <location>
        <begin position="118"/>
        <end position="311"/>
    </location>
</feature>
<dbReference type="Gene3D" id="3.40.50.20">
    <property type="match status" value="1"/>
</dbReference>
<dbReference type="PROSITE" id="PS50975">
    <property type="entry name" value="ATP_GRASP"/>
    <property type="match status" value="1"/>
</dbReference>
<comment type="caution">
    <text evidence="6">The sequence shown here is derived from an EMBL/GenBank/DDBJ whole genome shotgun (WGS) entry which is preliminary data.</text>
</comment>
<name>A0A396S9F7_9BACL</name>
<dbReference type="AlphaFoldDB" id="A0A396S9F7"/>
<dbReference type="InterPro" id="IPR005479">
    <property type="entry name" value="CPAse_ATP-bd"/>
</dbReference>
<dbReference type="InterPro" id="IPR052032">
    <property type="entry name" value="ATP-dep_AA_Ligase"/>
</dbReference>
<dbReference type="InterPro" id="IPR011761">
    <property type="entry name" value="ATP-grasp"/>
</dbReference>
<dbReference type="SUPFAM" id="SSF56059">
    <property type="entry name" value="Glutathione synthetase ATP-binding domain-like"/>
    <property type="match status" value="1"/>
</dbReference>
<dbReference type="RefSeq" id="WP_118875969.1">
    <property type="nucleotide sequence ID" value="NZ_QWEI01000003.1"/>
</dbReference>
<evidence type="ECO:0000313" key="6">
    <source>
        <dbReference type="EMBL" id="RHW37583.1"/>
    </source>
</evidence>
<evidence type="ECO:0000256" key="2">
    <source>
        <dbReference type="ARBA" id="ARBA00022741"/>
    </source>
</evidence>
<protein>
    <submittedName>
        <fullName evidence="6">ATP-grasp domain-containing protein</fullName>
    </submittedName>
</protein>
<dbReference type="Gene3D" id="3.30.470.20">
    <property type="entry name" value="ATP-grasp fold, B domain"/>
    <property type="match status" value="1"/>
</dbReference>
<evidence type="ECO:0000256" key="3">
    <source>
        <dbReference type="ARBA" id="ARBA00022840"/>
    </source>
</evidence>
<dbReference type="Pfam" id="PF18130">
    <property type="entry name" value="ATPgrasp_N"/>
    <property type="match status" value="1"/>
</dbReference>
<dbReference type="GO" id="GO:0016874">
    <property type="term" value="F:ligase activity"/>
    <property type="evidence" value="ECO:0007669"/>
    <property type="project" value="UniProtKB-KW"/>
</dbReference>
<dbReference type="InterPro" id="IPR040570">
    <property type="entry name" value="LAL_C2"/>
</dbReference>
<reference evidence="6 7" key="1">
    <citation type="submission" date="2018-08" db="EMBL/GenBank/DDBJ databases">
        <title>Lysinibacillus sp. YLB-03 draft genome sequence.</title>
        <authorList>
            <person name="Yu L."/>
        </authorList>
    </citation>
    <scope>NUCLEOTIDE SEQUENCE [LARGE SCALE GENOMIC DNA]</scope>
    <source>
        <strain evidence="6 7">YLB-03</strain>
    </source>
</reference>
<evidence type="ECO:0000256" key="4">
    <source>
        <dbReference type="PROSITE-ProRule" id="PRU00409"/>
    </source>
</evidence>
<dbReference type="EMBL" id="QWEI01000003">
    <property type="protein sequence ID" value="RHW37583.1"/>
    <property type="molecule type" value="Genomic_DNA"/>
</dbReference>
<proteinExistence type="predicted"/>
<evidence type="ECO:0000256" key="1">
    <source>
        <dbReference type="ARBA" id="ARBA00022598"/>
    </source>
</evidence>
<dbReference type="Proteomes" id="UP000265692">
    <property type="component" value="Unassembled WGS sequence"/>
</dbReference>
<dbReference type="Pfam" id="PF18603">
    <property type="entry name" value="LAL_C2"/>
    <property type="match status" value="1"/>
</dbReference>
<dbReference type="InterPro" id="IPR041472">
    <property type="entry name" value="BL00235/CARNS1_N"/>
</dbReference>
<organism evidence="6 7">
    <name type="scientific">Ureibacillus yapensis</name>
    <dbReference type="NCBI Taxonomy" id="2304605"/>
    <lineage>
        <taxon>Bacteria</taxon>
        <taxon>Bacillati</taxon>
        <taxon>Bacillota</taxon>
        <taxon>Bacilli</taxon>
        <taxon>Bacillales</taxon>
        <taxon>Caryophanaceae</taxon>
        <taxon>Ureibacillus</taxon>
    </lineage>
</organism>
<dbReference type="GO" id="GO:0005524">
    <property type="term" value="F:ATP binding"/>
    <property type="evidence" value="ECO:0007669"/>
    <property type="project" value="UniProtKB-UniRule"/>
</dbReference>
<dbReference type="OrthoDB" id="9803907at2"/>
<keyword evidence="7" id="KW-1185">Reference proteome</keyword>
<sequence>MRTIIFLHTMKSGSSREAIKAAEKLGYFTVLFTSNEKLLNQRGEFPDVHKMILVDFDNQQELKDAIENNQNNGLTIEAIVSFVDPYVSLAAQLHEEYCKENLSIDAIIAMENKISTRELLKDSPYTPKFIKLKISEFEETLPSIKKQYTYPFIVKSPLSTGSKDVLKVENDKELQKTVKLLTNKYPDLPILIEEFLDGPQYLVETIVVNGDVHIVAILEQEIVKFKRFIITGYSLSSEIDELLLENIQEAVNDIIGLFEMKNGACHLEIRIVDNHVKLIEINPRISGGAMNRMIEIAYGINLVEETLKLLLGNTPILEPRWEKPVFTQYVTISDSGILEKVTGRKQASLCPGVEEIYIKPRKGSLLSPPISMGQRYAYVIATGESSEQAKENAKYAAQKIEFHLKPIEQLN</sequence>
<dbReference type="PROSITE" id="PS00867">
    <property type="entry name" value="CPSASE_2"/>
    <property type="match status" value="1"/>
</dbReference>
<dbReference type="Pfam" id="PF13535">
    <property type="entry name" value="ATP-grasp_4"/>
    <property type="match status" value="1"/>
</dbReference>
<evidence type="ECO:0000313" key="7">
    <source>
        <dbReference type="Proteomes" id="UP000265692"/>
    </source>
</evidence>
<dbReference type="GO" id="GO:0046872">
    <property type="term" value="F:metal ion binding"/>
    <property type="evidence" value="ECO:0007669"/>
    <property type="project" value="InterPro"/>
</dbReference>
<evidence type="ECO:0000259" key="5">
    <source>
        <dbReference type="PROSITE" id="PS50975"/>
    </source>
</evidence>
<keyword evidence="1" id="KW-0436">Ligase</keyword>
<keyword evidence="3 4" id="KW-0067">ATP-binding</keyword>